<keyword evidence="2" id="KW-0812">Transmembrane</keyword>
<dbReference type="OrthoDB" id="7306245at2"/>
<sequence length="110" mass="11225">MSDKKDPEHAARLREDIDSGKAGDKVGFPDPAAAPLGTDAEAGGATPGSEEVRTARRHEVDARPDSAESAQGPRPVSAGGSGSRRGAWMAVAAVVALALLALILVWVIVS</sequence>
<feature type="compositionally biased region" description="Low complexity" evidence="1">
    <location>
        <begin position="72"/>
        <end position="83"/>
    </location>
</feature>
<organism evidence="3 4">
    <name type="scientific">Roseovarius spongiae</name>
    <dbReference type="NCBI Taxonomy" id="2320272"/>
    <lineage>
        <taxon>Bacteria</taxon>
        <taxon>Pseudomonadati</taxon>
        <taxon>Pseudomonadota</taxon>
        <taxon>Alphaproteobacteria</taxon>
        <taxon>Rhodobacterales</taxon>
        <taxon>Roseobacteraceae</taxon>
        <taxon>Roseovarius</taxon>
    </lineage>
</organism>
<gene>
    <name evidence="3" type="ORF">D6850_16940</name>
</gene>
<feature type="region of interest" description="Disordered" evidence="1">
    <location>
        <begin position="1"/>
        <end position="83"/>
    </location>
</feature>
<feature type="transmembrane region" description="Helical" evidence="2">
    <location>
        <begin position="87"/>
        <end position="109"/>
    </location>
</feature>
<keyword evidence="2" id="KW-0472">Membrane</keyword>
<accession>A0A3A8ARJ4</accession>
<proteinExistence type="predicted"/>
<evidence type="ECO:0000313" key="3">
    <source>
        <dbReference type="EMBL" id="RKF12646.1"/>
    </source>
</evidence>
<keyword evidence="4" id="KW-1185">Reference proteome</keyword>
<dbReference type="Proteomes" id="UP000281128">
    <property type="component" value="Unassembled WGS sequence"/>
</dbReference>
<evidence type="ECO:0000313" key="4">
    <source>
        <dbReference type="Proteomes" id="UP000281128"/>
    </source>
</evidence>
<dbReference type="AlphaFoldDB" id="A0A3A8ARJ4"/>
<dbReference type="EMBL" id="RAPE01000006">
    <property type="protein sequence ID" value="RKF12646.1"/>
    <property type="molecule type" value="Genomic_DNA"/>
</dbReference>
<name>A0A3A8ARJ4_9RHOB</name>
<protein>
    <submittedName>
        <fullName evidence="3">Uncharacterized protein</fullName>
    </submittedName>
</protein>
<evidence type="ECO:0000256" key="1">
    <source>
        <dbReference type="SAM" id="MobiDB-lite"/>
    </source>
</evidence>
<reference evidence="3 4" key="1">
    <citation type="submission" date="2018-09" db="EMBL/GenBank/DDBJ databases">
        <title>Roseovarius spongiae sp. nov., isolated from a marine sponge.</title>
        <authorList>
            <person name="Zhuang L."/>
            <person name="Luo L."/>
        </authorList>
    </citation>
    <scope>NUCLEOTIDE SEQUENCE [LARGE SCALE GENOMIC DNA]</scope>
    <source>
        <strain evidence="3 4">HN-E21</strain>
    </source>
</reference>
<feature type="compositionally biased region" description="Basic and acidic residues" evidence="1">
    <location>
        <begin position="1"/>
        <end position="24"/>
    </location>
</feature>
<comment type="caution">
    <text evidence="3">The sequence shown here is derived from an EMBL/GenBank/DDBJ whole genome shotgun (WGS) entry which is preliminary data.</text>
</comment>
<evidence type="ECO:0000256" key="2">
    <source>
        <dbReference type="SAM" id="Phobius"/>
    </source>
</evidence>
<dbReference type="RefSeq" id="WP_121168798.1">
    <property type="nucleotide sequence ID" value="NZ_RAPE01000006.1"/>
</dbReference>
<keyword evidence="2" id="KW-1133">Transmembrane helix</keyword>
<feature type="compositionally biased region" description="Basic and acidic residues" evidence="1">
    <location>
        <begin position="50"/>
        <end position="66"/>
    </location>
</feature>